<feature type="transmembrane region" description="Helical" evidence="1">
    <location>
        <begin position="77"/>
        <end position="96"/>
    </location>
</feature>
<dbReference type="GO" id="GO:0016020">
    <property type="term" value="C:membrane"/>
    <property type="evidence" value="ECO:0007669"/>
    <property type="project" value="InterPro"/>
</dbReference>
<evidence type="ECO:0000313" key="2">
    <source>
        <dbReference type="EMBL" id="VAX00871.1"/>
    </source>
</evidence>
<gene>
    <name evidence="2" type="ORF">MNBD_GAMMA22-938</name>
</gene>
<evidence type="ECO:0000256" key="1">
    <source>
        <dbReference type="SAM" id="Phobius"/>
    </source>
</evidence>
<sequence>MKLSSITDKVGSIGAIIAAMGCASCFPLLGALGASLGFGFLAQFEGIFINKLLPIFAMLVIVSNTIAWWSHRKMSRVLLSFVGPTMVLATLYLYWTANWSTYMFYAGLILMLLVSIGNLIWPPQAYCVSPRDTINDNSA</sequence>
<organism evidence="2">
    <name type="scientific">hydrothermal vent metagenome</name>
    <dbReference type="NCBI Taxonomy" id="652676"/>
    <lineage>
        <taxon>unclassified sequences</taxon>
        <taxon>metagenomes</taxon>
        <taxon>ecological metagenomes</taxon>
    </lineage>
</organism>
<dbReference type="AlphaFoldDB" id="A0A3B1AGT4"/>
<dbReference type="EMBL" id="UOFS01000046">
    <property type="protein sequence ID" value="VAX00871.1"/>
    <property type="molecule type" value="Genomic_DNA"/>
</dbReference>
<reference evidence="2" key="1">
    <citation type="submission" date="2018-06" db="EMBL/GenBank/DDBJ databases">
        <authorList>
            <person name="Zhirakovskaya E."/>
        </authorList>
    </citation>
    <scope>NUCLEOTIDE SEQUENCE</scope>
</reference>
<dbReference type="InterPro" id="IPR004891">
    <property type="entry name" value="Mercury-R_MerC"/>
</dbReference>
<feature type="transmembrane region" description="Helical" evidence="1">
    <location>
        <begin position="102"/>
        <end position="121"/>
    </location>
</feature>
<name>A0A3B1AGT4_9ZZZZ</name>
<keyword evidence="1" id="KW-0472">Membrane</keyword>
<keyword evidence="1" id="KW-0812">Transmembrane</keyword>
<feature type="transmembrane region" description="Helical" evidence="1">
    <location>
        <begin position="52"/>
        <end position="70"/>
    </location>
</feature>
<dbReference type="Pfam" id="PF03203">
    <property type="entry name" value="MerC"/>
    <property type="match status" value="1"/>
</dbReference>
<accession>A0A3B1AGT4</accession>
<keyword evidence="1" id="KW-1133">Transmembrane helix</keyword>
<dbReference type="NCBIfam" id="NF033784">
    <property type="entry name" value="transport_merC"/>
    <property type="match status" value="1"/>
</dbReference>
<protein>
    <recommendedName>
        <fullName evidence="3">Mercuric transport protein, MerC</fullName>
    </recommendedName>
</protein>
<dbReference type="PROSITE" id="PS51257">
    <property type="entry name" value="PROKAR_LIPOPROTEIN"/>
    <property type="match status" value="1"/>
</dbReference>
<dbReference type="GO" id="GO:0015097">
    <property type="term" value="F:mercury ion transmembrane transporter activity"/>
    <property type="evidence" value="ECO:0007669"/>
    <property type="project" value="InterPro"/>
</dbReference>
<feature type="transmembrane region" description="Helical" evidence="1">
    <location>
        <begin position="12"/>
        <end position="40"/>
    </location>
</feature>
<evidence type="ECO:0008006" key="3">
    <source>
        <dbReference type="Google" id="ProtNLM"/>
    </source>
</evidence>
<proteinExistence type="predicted"/>